<dbReference type="HAMAP" id="MF_01201">
    <property type="entry name" value="Ala_racemase"/>
    <property type="match status" value="1"/>
</dbReference>
<dbReference type="InterPro" id="IPR020622">
    <property type="entry name" value="Ala_racemase_pyridoxalP-BS"/>
</dbReference>
<sequence length="350" mass="37055">MSASSTARLNVDLAALSQNYASLKRAAGAAEVAPVVKADAYGLGMAGVAAHLARQGAKTFFVARLAEGLALRTLVGNDPVIYVLDGLTDPSAFAAQRLRPVINTPDQYQLWLQGPSEVVAALHIDTGMNRLGVRPDQIADLPAARHHGLALVMSHLACGDEPGHPMNYQQLMAFRAATDHFPGVARSLSNSSGLYLGPDYGFDLVRPGICLYGGGPFGTAHADIQPVAHLSARILQIRELKVGESVGYGASFVADRDMTLATIGLGYADGLMRSLAPLGFVTVQGERRPLTGRVSMDVFTVDVTGLHVSDRTWVEILGSSQNLDAVATAAGTIGYEVLTRLGTRVPRHYT</sequence>
<keyword evidence="6 7" id="KW-0413">Isomerase</keyword>
<evidence type="ECO:0000259" key="10">
    <source>
        <dbReference type="SMART" id="SM01005"/>
    </source>
</evidence>
<evidence type="ECO:0000313" key="12">
    <source>
        <dbReference type="Proteomes" id="UP000006512"/>
    </source>
</evidence>
<dbReference type="EMBL" id="GL883079">
    <property type="protein sequence ID" value="EGF90788.1"/>
    <property type="molecule type" value="Genomic_DNA"/>
</dbReference>
<feature type="domain" description="Alanine racemase C-terminal" evidence="10">
    <location>
        <begin position="227"/>
        <end position="350"/>
    </location>
</feature>
<dbReference type="NCBIfam" id="TIGR00492">
    <property type="entry name" value="alr"/>
    <property type="match status" value="1"/>
</dbReference>
<dbReference type="STRING" id="715226.ABI_38220"/>
<evidence type="ECO:0000256" key="5">
    <source>
        <dbReference type="ARBA" id="ARBA00022898"/>
    </source>
</evidence>
<dbReference type="Gene3D" id="2.40.37.10">
    <property type="entry name" value="Lyase, Ornithine Decarboxylase, Chain A, domain 1"/>
    <property type="match status" value="1"/>
</dbReference>
<dbReference type="GO" id="GO:0005829">
    <property type="term" value="C:cytosol"/>
    <property type="evidence" value="ECO:0007669"/>
    <property type="project" value="TreeGrafter"/>
</dbReference>
<evidence type="ECO:0000256" key="2">
    <source>
        <dbReference type="ARBA" id="ARBA00001933"/>
    </source>
</evidence>
<proteinExistence type="inferred from homology"/>
<feature type="active site" description="Proton acceptor; specific for D-alanine" evidence="7">
    <location>
        <position position="37"/>
    </location>
</feature>
<evidence type="ECO:0000256" key="9">
    <source>
        <dbReference type="PIRSR" id="PIRSR600821-52"/>
    </source>
</evidence>
<dbReference type="Gene3D" id="3.20.20.10">
    <property type="entry name" value="Alanine racemase"/>
    <property type="match status" value="1"/>
</dbReference>
<keyword evidence="12" id="KW-1185">Reference proteome</keyword>
<comment type="cofactor">
    <cofactor evidence="2 7 8">
        <name>pyridoxal 5'-phosphate</name>
        <dbReference type="ChEBI" id="CHEBI:597326"/>
    </cofactor>
</comment>
<reference evidence="12" key="1">
    <citation type="submission" date="2011-03" db="EMBL/GenBank/DDBJ databases">
        <title>Draft genome sequence of Brevundimonas diminuta.</title>
        <authorList>
            <person name="Brown P.J.B."/>
            <person name="Buechlein A."/>
            <person name="Hemmerich C."/>
            <person name="Brun Y.V."/>
        </authorList>
    </citation>
    <scope>NUCLEOTIDE SEQUENCE [LARGE SCALE GENOMIC DNA]</scope>
    <source>
        <strain evidence="12">C19</strain>
    </source>
</reference>
<feature type="binding site" evidence="7 9">
    <location>
        <position position="130"/>
    </location>
    <ligand>
        <name>substrate</name>
    </ligand>
</feature>
<dbReference type="OrthoDB" id="9813814at2"/>
<comment type="function">
    <text evidence="7">Catalyzes the interconversion of L-alanine and D-alanine. May also act on other amino acids.</text>
</comment>
<evidence type="ECO:0000256" key="4">
    <source>
        <dbReference type="ARBA" id="ARBA00013089"/>
    </source>
</evidence>
<dbReference type="Pfam" id="PF00842">
    <property type="entry name" value="Ala_racemase_C"/>
    <property type="match status" value="1"/>
</dbReference>
<dbReference type="PRINTS" id="PR00992">
    <property type="entry name" value="ALARACEMASE"/>
</dbReference>
<feature type="active site" description="Proton acceptor; specific for L-alanine" evidence="7">
    <location>
        <position position="248"/>
    </location>
</feature>
<dbReference type="UniPathway" id="UPA00042">
    <property type="reaction ID" value="UER00497"/>
</dbReference>
<dbReference type="SUPFAM" id="SSF51419">
    <property type="entry name" value="PLP-binding barrel"/>
    <property type="match status" value="1"/>
</dbReference>
<feature type="binding site" evidence="7 9">
    <location>
        <position position="296"/>
    </location>
    <ligand>
        <name>substrate</name>
    </ligand>
</feature>
<dbReference type="InterPro" id="IPR029066">
    <property type="entry name" value="PLP-binding_barrel"/>
</dbReference>
<keyword evidence="5 7" id="KW-0663">Pyridoxal phosphate</keyword>
<comment type="pathway">
    <text evidence="7">Amino-acid biosynthesis; D-alanine biosynthesis; D-alanine from L-alanine: step 1/1.</text>
</comment>
<dbReference type="RefSeq" id="WP_006274602.1">
    <property type="nucleotide sequence ID" value="NZ_GL883079.1"/>
</dbReference>
<dbReference type="GO" id="GO:0030170">
    <property type="term" value="F:pyridoxal phosphate binding"/>
    <property type="evidence" value="ECO:0007669"/>
    <property type="project" value="UniProtKB-UniRule"/>
</dbReference>
<dbReference type="SUPFAM" id="SSF50621">
    <property type="entry name" value="Alanine racemase C-terminal domain-like"/>
    <property type="match status" value="1"/>
</dbReference>
<name>F4QRF1_9CAUL</name>
<dbReference type="EC" id="5.1.1.1" evidence="4 7"/>
<evidence type="ECO:0000256" key="7">
    <source>
        <dbReference type="HAMAP-Rule" id="MF_01201"/>
    </source>
</evidence>
<evidence type="ECO:0000313" key="11">
    <source>
        <dbReference type="EMBL" id="EGF90788.1"/>
    </source>
</evidence>
<evidence type="ECO:0000256" key="6">
    <source>
        <dbReference type="ARBA" id="ARBA00023235"/>
    </source>
</evidence>
<dbReference type="Pfam" id="PF01168">
    <property type="entry name" value="Ala_racemase_N"/>
    <property type="match status" value="1"/>
</dbReference>
<dbReference type="AlphaFoldDB" id="F4QRF1"/>
<dbReference type="PROSITE" id="PS00395">
    <property type="entry name" value="ALANINE_RACEMASE"/>
    <property type="match status" value="1"/>
</dbReference>
<organism evidence="11 12">
    <name type="scientific">Asticcacaulis biprosthecium C19</name>
    <dbReference type="NCBI Taxonomy" id="715226"/>
    <lineage>
        <taxon>Bacteria</taxon>
        <taxon>Pseudomonadati</taxon>
        <taxon>Pseudomonadota</taxon>
        <taxon>Alphaproteobacteria</taxon>
        <taxon>Caulobacterales</taxon>
        <taxon>Caulobacteraceae</taxon>
        <taxon>Asticcacaulis</taxon>
    </lineage>
</organism>
<dbReference type="GO" id="GO:0030632">
    <property type="term" value="P:D-alanine biosynthetic process"/>
    <property type="evidence" value="ECO:0007669"/>
    <property type="project" value="UniProtKB-UniRule"/>
</dbReference>
<protein>
    <recommendedName>
        <fullName evidence="4 7">Alanine racemase</fullName>
        <ecNumber evidence="4 7">5.1.1.1</ecNumber>
    </recommendedName>
</protein>
<dbReference type="InterPro" id="IPR000821">
    <property type="entry name" value="Ala_racemase"/>
</dbReference>
<dbReference type="InterPro" id="IPR001608">
    <property type="entry name" value="Ala_racemase_N"/>
</dbReference>
<evidence type="ECO:0000256" key="3">
    <source>
        <dbReference type="ARBA" id="ARBA00007880"/>
    </source>
</evidence>
<dbReference type="InterPro" id="IPR011079">
    <property type="entry name" value="Ala_racemase_C"/>
</dbReference>
<comment type="catalytic activity">
    <reaction evidence="1 7">
        <text>L-alanine = D-alanine</text>
        <dbReference type="Rhea" id="RHEA:20249"/>
        <dbReference type="ChEBI" id="CHEBI:57416"/>
        <dbReference type="ChEBI" id="CHEBI:57972"/>
        <dbReference type="EC" id="5.1.1.1"/>
    </reaction>
</comment>
<dbReference type="SMART" id="SM01005">
    <property type="entry name" value="Ala_racemase_C"/>
    <property type="match status" value="1"/>
</dbReference>
<evidence type="ECO:0000256" key="8">
    <source>
        <dbReference type="PIRSR" id="PIRSR600821-50"/>
    </source>
</evidence>
<dbReference type="CDD" id="cd00430">
    <property type="entry name" value="PLPDE_III_AR"/>
    <property type="match status" value="1"/>
</dbReference>
<dbReference type="Proteomes" id="UP000006512">
    <property type="component" value="Unassembled WGS sequence"/>
</dbReference>
<feature type="modified residue" description="N6-(pyridoxal phosphate)lysine" evidence="7 8">
    <location>
        <position position="37"/>
    </location>
</feature>
<dbReference type="eggNOG" id="COG0787">
    <property type="taxonomic scope" value="Bacteria"/>
</dbReference>
<evidence type="ECO:0000256" key="1">
    <source>
        <dbReference type="ARBA" id="ARBA00000316"/>
    </source>
</evidence>
<comment type="similarity">
    <text evidence="3 7">Belongs to the alanine racemase family.</text>
</comment>
<dbReference type="PANTHER" id="PTHR30511">
    <property type="entry name" value="ALANINE RACEMASE"/>
    <property type="match status" value="1"/>
</dbReference>
<dbReference type="HOGENOM" id="CLU_028393_1_1_5"/>
<dbReference type="PANTHER" id="PTHR30511:SF0">
    <property type="entry name" value="ALANINE RACEMASE, CATABOLIC-RELATED"/>
    <property type="match status" value="1"/>
</dbReference>
<accession>F4QRF1</accession>
<dbReference type="InterPro" id="IPR009006">
    <property type="entry name" value="Ala_racemase/Decarboxylase_C"/>
</dbReference>
<gene>
    <name evidence="11" type="primary">alr</name>
    <name evidence="11" type="ORF">ABI_38220</name>
</gene>
<dbReference type="GO" id="GO:0008784">
    <property type="term" value="F:alanine racemase activity"/>
    <property type="evidence" value="ECO:0007669"/>
    <property type="project" value="UniProtKB-UniRule"/>
</dbReference>